<dbReference type="GeneID" id="77935621"/>
<reference evidence="1 2" key="1">
    <citation type="submission" date="2018-05" db="EMBL/GenBank/DDBJ databases">
        <title>Complete genome sequence of phage G17, A novel E. coli O157 phage isolated from cattle in the North-West Province.</title>
        <authorList>
            <person name="Akindolire M.A."/>
            <person name="Ateba C.N."/>
        </authorList>
    </citation>
    <scope>NUCLEOTIDE SEQUENCE [LARGE SCALE GENOMIC DNA]</scope>
</reference>
<dbReference type="RefSeq" id="YP_010659637.1">
    <property type="nucleotide sequence ID" value="NC_070870.1"/>
</dbReference>
<dbReference type="Gene3D" id="3.30.1360.170">
    <property type="match status" value="1"/>
</dbReference>
<evidence type="ECO:0008006" key="3">
    <source>
        <dbReference type="Google" id="ProtNLM"/>
    </source>
</evidence>
<dbReference type="Pfam" id="PF02511">
    <property type="entry name" value="Thy1"/>
    <property type="match status" value="1"/>
</dbReference>
<dbReference type="InterPro" id="IPR003669">
    <property type="entry name" value="Thymidylate_synthase_ThyX"/>
</dbReference>
<dbReference type="PANTHER" id="PTHR34934">
    <property type="entry name" value="FLAVIN-DEPENDENT THYMIDYLATE SYNTHASE"/>
    <property type="match status" value="1"/>
</dbReference>
<dbReference type="KEGG" id="vg:77935621"/>
<dbReference type="GO" id="GO:0004799">
    <property type="term" value="F:thymidylate synthase activity"/>
    <property type="evidence" value="ECO:0007669"/>
    <property type="project" value="TreeGrafter"/>
</dbReference>
<dbReference type="GO" id="GO:0050797">
    <property type="term" value="F:thymidylate synthase (FAD) activity"/>
    <property type="evidence" value="ECO:0007669"/>
    <property type="project" value="InterPro"/>
</dbReference>
<name>A0A2Z4PZZ3_9CAUD</name>
<dbReference type="GO" id="GO:0006231">
    <property type="term" value="P:dTMP biosynthetic process"/>
    <property type="evidence" value="ECO:0007669"/>
    <property type="project" value="InterPro"/>
</dbReference>
<evidence type="ECO:0000313" key="1">
    <source>
        <dbReference type="EMBL" id="AWY03408.1"/>
    </source>
</evidence>
<accession>A0A2Z4PZZ3</accession>
<protein>
    <recommendedName>
        <fullName evidence="3">Thymidilate synthase</fullName>
    </recommendedName>
</protein>
<organism evidence="1 2">
    <name type="scientific">Escherichia phage phi G17</name>
    <dbReference type="NCBI Taxonomy" id="2234086"/>
    <lineage>
        <taxon>Viruses</taxon>
        <taxon>Duplodnaviria</taxon>
        <taxon>Heunggongvirae</taxon>
        <taxon>Uroviricota</taxon>
        <taxon>Caudoviricetes</taxon>
        <taxon>Schitoviridae</taxon>
        <taxon>Enquatrovirinae</taxon>
        <taxon>Gamaleyavirus</taxon>
        <taxon>Gamaleyavirus G17</taxon>
    </lineage>
</organism>
<dbReference type="InterPro" id="IPR036098">
    <property type="entry name" value="Thymidylate_synthase_ThyX_sf"/>
</dbReference>
<dbReference type="PANTHER" id="PTHR34934:SF1">
    <property type="entry name" value="FLAVIN-DEPENDENT THYMIDYLATE SYNTHASE"/>
    <property type="match status" value="1"/>
</dbReference>
<proteinExistence type="predicted"/>
<dbReference type="EMBL" id="MH358458">
    <property type="protein sequence ID" value="AWY03408.1"/>
    <property type="molecule type" value="Genomic_DNA"/>
</dbReference>
<evidence type="ECO:0000313" key="2">
    <source>
        <dbReference type="Proteomes" id="UP000250998"/>
    </source>
</evidence>
<sequence>MIKATVIADSVHHATGTRITTFELVYPRFIHSEFMTHRVFNRNASSSRAIPTSKFIEQVRNEPVMPSHWGKNQKGMQADEELTPMEIEDAKFIWDNAASAAAVYAEQLRRGQVHKQIVNRILEPFTHIRVVVTSTSWANFYGLRDHKDAQPEIRELAQAMRKAHNESVPSKLSQGEWHLPYIGFPDRSAAYSHCKHQRITRDEPSATEVYGLLLKVSAARCARASYNNFEGRPSTIEEDLGLFAKLVEDQPIHASPTEHQATPMLFGDKFINNQNPLTWEQGVTSMDREGKLYSGNLLDFIQFRKLIPGETITE</sequence>
<dbReference type="PROSITE" id="PS51331">
    <property type="entry name" value="THYX"/>
    <property type="match status" value="1"/>
</dbReference>
<dbReference type="GO" id="GO:0050660">
    <property type="term" value="F:flavin adenine dinucleotide binding"/>
    <property type="evidence" value="ECO:0007669"/>
    <property type="project" value="InterPro"/>
</dbReference>
<dbReference type="GO" id="GO:0070402">
    <property type="term" value="F:NADPH binding"/>
    <property type="evidence" value="ECO:0007669"/>
    <property type="project" value="TreeGrafter"/>
</dbReference>
<dbReference type="SUPFAM" id="SSF69796">
    <property type="entry name" value="Thymidylate synthase-complementing protein Thy1"/>
    <property type="match status" value="1"/>
</dbReference>
<dbReference type="Proteomes" id="UP000250998">
    <property type="component" value="Segment"/>
</dbReference>
<keyword evidence="2" id="KW-1185">Reference proteome</keyword>